<dbReference type="Proteomes" id="UP000017048">
    <property type="component" value="Unassembled WGS sequence"/>
</dbReference>
<dbReference type="eggNOG" id="COG0778">
    <property type="taxonomic scope" value="Bacteria"/>
</dbReference>
<dbReference type="GO" id="GO:0016491">
    <property type="term" value="F:oxidoreductase activity"/>
    <property type="evidence" value="ECO:0007669"/>
    <property type="project" value="InterPro"/>
</dbReference>
<dbReference type="Gene3D" id="3.40.109.10">
    <property type="entry name" value="NADH Oxidase"/>
    <property type="match status" value="1"/>
</dbReference>
<accession>U5EAW8</accession>
<reference evidence="1 2" key="1">
    <citation type="journal article" date="2014" name="BMC Genomics">
        <title>Genome based analysis of type-I polyketide synthase and nonribosomal peptide synthetase gene clusters in seven strains of five representative Nocardia species.</title>
        <authorList>
            <person name="Komaki H."/>
            <person name="Ichikawa N."/>
            <person name="Hosoyama A."/>
            <person name="Takahashi-Nakaguchi A."/>
            <person name="Matsuzawa T."/>
            <person name="Suzuki K."/>
            <person name="Fujita N."/>
            <person name="Gonoi T."/>
        </authorList>
    </citation>
    <scope>NUCLEOTIDE SEQUENCE [LARGE SCALE GENOMIC DNA]</scope>
    <source>
        <strain evidence="1 2">NBRC 15531</strain>
    </source>
</reference>
<dbReference type="PANTHER" id="PTHR23026:SF123">
    <property type="entry name" value="NAD(P)H NITROREDUCTASE RV3131-RELATED"/>
    <property type="match status" value="1"/>
</dbReference>
<dbReference type="NCBIfam" id="NF047509">
    <property type="entry name" value="Rv3131_FMN_oxido"/>
    <property type="match status" value="1"/>
</dbReference>
<gene>
    <name evidence="1" type="ORF">NCAST_08_01760</name>
</gene>
<dbReference type="EMBL" id="BAFO02000008">
    <property type="protein sequence ID" value="GAD82304.1"/>
    <property type="molecule type" value="Genomic_DNA"/>
</dbReference>
<dbReference type="STRING" id="1824.SAMN05444423_105197"/>
<dbReference type="OrthoDB" id="8156917at2"/>
<name>U5EAW8_NOCAS</name>
<dbReference type="RefSeq" id="WP_019050458.1">
    <property type="nucleotide sequence ID" value="NZ_BAFO02000008.1"/>
</dbReference>
<dbReference type="GeneID" id="91516807"/>
<comment type="caution">
    <text evidence="1">The sequence shown here is derived from an EMBL/GenBank/DDBJ whole genome shotgun (WGS) entry which is preliminary data.</text>
</comment>
<evidence type="ECO:0008006" key="3">
    <source>
        <dbReference type="Google" id="ProtNLM"/>
    </source>
</evidence>
<dbReference type="InterPro" id="IPR050627">
    <property type="entry name" value="Nitroreductase/BluB"/>
</dbReference>
<dbReference type="SUPFAM" id="SSF55469">
    <property type="entry name" value="FMN-dependent nitroreductase-like"/>
    <property type="match status" value="2"/>
</dbReference>
<dbReference type="PANTHER" id="PTHR23026">
    <property type="entry name" value="NADPH NITROREDUCTASE"/>
    <property type="match status" value="1"/>
</dbReference>
<dbReference type="AlphaFoldDB" id="U5EAW8"/>
<organism evidence="1 2">
    <name type="scientific">Nocardia asteroides NBRC 15531</name>
    <dbReference type="NCBI Taxonomy" id="1110697"/>
    <lineage>
        <taxon>Bacteria</taxon>
        <taxon>Bacillati</taxon>
        <taxon>Actinomycetota</taxon>
        <taxon>Actinomycetes</taxon>
        <taxon>Mycobacteriales</taxon>
        <taxon>Nocardiaceae</taxon>
        <taxon>Nocardia</taxon>
    </lineage>
</organism>
<sequence length="323" mass="34843">MRAVGPGYEVCRDAIELAVRAPSVHNSQPWRWRVRTDRVDLFADVGRKLTATDPLARALMVSCGAALHHLDVAFAMLGWRAEIERLPDPGDPEHLATIGFTPRPASAADIRLAAAILLRQSDRRRYPGPPVGAGDLRAVSRCAAHHGAAARHVPDRLLPGLAAPMRRAAARHAVDTDYLSELAEWSGCHGTTTGVPARNVPPARPSDDMPVRAFAGTELAEFTESPDSAHWLVVCTTRDDRLAQLRAGEATSAMLLEATARGLATSLQSEPLGMLDLRAEIRDTVLQQCAFPHVMLRVGAMPYAAAPLESTPRRPVAEVLDVA</sequence>
<protein>
    <recommendedName>
        <fullName evidence="3">Nitroreductase domain-containing protein</fullName>
    </recommendedName>
</protein>
<dbReference type="InterPro" id="IPR000415">
    <property type="entry name" value="Nitroreductase-like"/>
</dbReference>
<keyword evidence="2" id="KW-1185">Reference proteome</keyword>
<evidence type="ECO:0000313" key="2">
    <source>
        <dbReference type="Proteomes" id="UP000017048"/>
    </source>
</evidence>
<evidence type="ECO:0000313" key="1">
    <source>
        <dbReference type="EMBL" id="GAD82304.1"/>
    </source>
</evidence>
<proteinExistence type="predicted"/>